<organism evidence="4 5">
    <name type="scientific">Chloropicon roscoffensis</name>
    <dbReference type="NCBI Taxonomy" id="1461544"/>
    <lineage>
        <taxon>Eukaryota</taxon>
        <taxon>Viridiplantae</taxon>
        <taxon>Chlorophyta</taxon>
        <taxon>Chloropicophyceae</taxon>
        <taxon>Chloropicales</taxon>
        <taxon>Chloropicaceae</taxon>
        <taxon>Chloropicon</taxon>
    </lineage>
</organism>
<evidence type="ECO:0000313" key="5">
    <source>
        <dbReference type="Proteomes" id="UP001472866"/>
    </source>
</evidence>
<keyword evidence="1" id="KW-0040">ANK repeat</keyword>
<sequence length="914" mass="98272">MEGLEELFVHPARARGRYAIHDACESDDLEQIREVLGLNKKEEAVASLKQETSEVKAKVGDENGAAVDGAGDQEMKDRGDGDGSDDDDDSDDGDFGGEEEDGDGSDSDEEENQLDAFDDTGCTPLHVALLNGSLQCLGLLLQEGADTGVGCEGSPLVHVAVSVGALAHLKDFSVEAVKAIAGHCGARETASLKDDFRRTPLHLAADLGLVDVAKYLLGCLEAAPEEGSFAAPTSLPEYLLARDKLGNTAMHYAALRGHADVAALLIEAAAGAPKSDEDGDSPPLQQQLCRTKNYRKCVPLHLALRQGHARIGFALLDADASLASVKAKDILGNTPVADCGAYGHGDLKRAVLSYKEEGRAAFDAAAAIPGLERSREERAKSSKTLLVRSDACENHFTCRPAFLSRGQMGQAPPENPNRLKVLTSREHGGILASTEFAPGSTYEWENDPPAAKMADVLRVHEWHYIRHVKEVCDGLSEDGNDVDGIGSLDGDTSLSRFTYDAAFVAAGASILAVDRVMEATEKGEGETKVFCAVRPPGHHAGPTGAVSGGTTDPTVPMSDGSHSHGFCLLNNLAVAAAYAMNVYRRKIRKVALVDFDVHHGNGTEACVSSVTPTVRKQRMVIGGNDGSGTYALEGFVRSHKFKPWFDLNDREAILFVSCQGYGNHFYPGTGATDDTAPADDSDQFTYAGGSRPFLDGPRIINVGIRGPKSERVVWKKAWRDKILPAVAAHEPDLILISAGFDAHAKDDMNSGYIGLLECDYEWVTEELVKIANRHCEGRVVSVLEGGYRIHGATVSPFARSVAAHVRALGYQNHKKWSREEQVREKEREERLEAEKLRKQQEELQRLLAERQDLDDGANAAGVEGVTALPAEDGGLRDEDEGQAPKRRRRGGGAVDYKALNEQLEKERAGNGGES</sequence>
<dbReference type="SMART" id="SM00248">
    <property type="entry name" value="ANK"/>
    <property type="match status" value="5"/>
</dbReference>
<gene>
    <name evidence="4" type="ORF">HKI87_05g38400</name>
</gene>
<feature type="region of interest" description="Disordered" evidence="2">
    <location>
        <begin position="47"/>
        <end position="118"/>
    </location>
</feature>
<dbReference type="Pfam" id="PF00850">
    <property type="entry name" value="Hist_deacetyl"/>
    <property type="match status" value="1"/>
</dbReference>
<dbReference type="InterPro" id="IPR037138">
    <property type="entry name" value="His_deacetylse_dom_sf"/>
</dbReference>
<feature type="compositionally biased region" description="Basic and acidic residues" evidence="2">
    <location>
        <begin position="51"/>
        <end position="61"/>
    </location>
</feature>
<dbReference type="InterPro" id="IPR023801">
    <property type="entry name" value="His_deacetylse_dom"/>
</dbReference>
<dbReference type="InterPro" id="IPR002110">
    <property type="entry name" value="Ankyrin_rpt"/>
</dbReference>
<evidence type="ECO:0000256" key="1">
    <source>
        <dbReference type="PROSITE-ProRule" id="PRU00023"/>
    </source>
</evidence>
<dbReference type="PANTHER" id="PTHR10625:SF26">
    <property type="entry name" value="HISTONE DEACETYLASE DOMAIN-CONTAINING PROTEIN"/>
    <property type="match status" value="1"/>
</dbReference>
<evidence type="ECO:0000313" key="4">
    <source>
        <dbReference type="EMBL" id="WZN62304.1"/>
    </source>
</evidence>
<dbReference type="Pfam" id="PF00023">
    <property type="entry name" value="Ank"/>
    <property type="match status" value="1"/>
</dbReference>
<dbReference type="GO" id="GO:0000118">
    <property type="term" value="C:histone deacetylase complex"/>
    <property type="evidence" value="ECO:0007669"/>
    <property type="project" value="TreeGrafter"/>
</dbReference>
<feature type="domain" description="Histone deacetylase" evidence="3">
    <location>
        <begin position="413"/>
        <end position="791"/>
    </location>
</feature>
<dbReference type="Pfam" id="PF12796">
    <property type="entry name" value="Ank_2"/>
    <property type="match status" value="1"/>
</dbReference>
<dbReference type="SUPFAM" id="SSF48403">
    <property type="entry name" value="Ankyrin repeat"/>
    <property type="match status" value="1"/>
</dbReference>
<dbReference type="InterPro" id="IPR000286">
    <property type="entry name" value="HDACs"/>
</dbReference>
<evidence type="ECO:0000259" key="3">
    <source>
        <dbReference type="Pfam" id="PF00850"/>
    </source>
</evidence>
<accession>A0AAX4P8X2</accession>
<dbReference type="InterPro" id="IPR036770">
    <property type="entry name" value="Ankyrin_rpt-contain_sf"/>
</dbReference>
<dbReference type="GO" id="GO:0040029">
    <property type="term" value="P:epigenetic regulation of gene expression"/>
    <property type="evidence" value="ECO:0007669"/>
    <property type="project" value="TreeGrafter"/>
</dbReference>
<feature type="repeat" description="ANK" evidence="1">
    <location>
        <begin position="245"/>
        <end position="277"/>
    </location>
</feature>
<dbReference type="Gene3D" id="3.40.800.20">
    <property type="entry name" value="Histone deacetylase domain"/>
    <property type="match status" value="1"/>
</dbReference>
<dbReference type="GO" id="GO:0004407">
    <property type="term" value="F:histone deacetylase activity"/>
    <property type="evidence" value="ECO:0007669"/>
    <property type="project" value="TreeGrafter"/>
</dbReference>
<name>A0AAX4P8X2_9CHLO</name>
<protein>
    <submittedName>
        <fullName evidence="4">Histone deacetylase</fullName>
    </submittedName>
</protein>
<feature type="compositionally biased region" description="Acidic residues" evidence="2">
    <location>
        <begin position="82"/>
        <end position="118"/>
    </location>
</feature>
<feature type="region of interest" description="Disordered" evidence="2">
    <location>
        <begin position="852"/>
        <end position="914"/>
    </location>
</feature>
<reference evidence="4 5" key="1">
    <citation type="submission" date="2024-03" db="EMBL/GenBank/DDBJ databases">
        <title>Complete genome sequence of the green alga Chloropicon roscoffensis RCC1871.</title>
        <authorList>
            <person name="Lemieux C."/>
            <person name="Pombert J.-F."/>
            <person name="Otis C."/>
            <person name="Turmel M."/>
        </authorList>
    </citation>
    <scope>NUCLEOTIDE SEQUENCE [LARGE SCALE GENOMIC DNA]</scope>
    <source>
        <strain evidence="4 5">RCC1871</strain>
    </source>
</reference>
<dbReference type="GO" id="GO:0005737">
    <property type="term" value="C:cytoplasm"/>
    <property type="evidence" value="ECO:0007669"/>
    <property type="project" value="TreeGrafter"/>
</dbReference>
<dbReference type="PROSITE" id="PS50088">
    <property type="entry name" value="ANK_REPEAT"/>
    <property type="match status" value="2"/>
</dbReference>
<dbReference type="Proteomes" id="UP001472866">
    <property type="component" value="Chromosome 05"/>
</dbReference>
<dbReference type="PRINTS" id="PR01270">
    <property type="entry name" value="HDASUPER"/>
</dbReference>
<proteinExistence type="predicted"/>
<dbReference type="EMBL" id="CP151505">
    <property type="protein sequence ID" value="WZN62304.1"/>
    <property type="molecule type" value="Genomic_DNA"/>
</dbReference>
<dbReference type="Gene3D" id="1.25.40.20">
    <property type="entry name" value="Ankyrin repeat-containing domain"/>
    <property type="match status" value="2"/>
</dbReference>
<dbReference type="AlphaFoldDB" id="A0AAX4P8X2"/>
<keyword evidence="5" id="KW-1185">Reference proteome</keyword>
<dbReference type="SUPFAM" id="SSF52768">
    <property type="entry name" value="Arginase/deacetylase"/>
    <property type="match status" value="1"/>
</dbReference>
<dbReference type="InterPro" id="IPR023696">
    <property type="entry name" value="Ureohydrolase_dom_sf"/>
</dbReference>
<dbReference type="PROSITE" id="PS50297">
    <property type="entry name" value="ANK_REP_REGION"/>
    <property type="match status" value="2"/>
</dbReference>
<dbReference type="PANTHER" id="PTHR10625">
    <property type="entry name" value="HISTONE DEACETYLASE HDAC1-RELATED"/>
    <property type="match status" value="1"/>
</dbReference>
<feature type="repeat" description="ANK" evidence="1">
    <location>
        <begin position="120"/>
        <end position="152"/>
    </location>
</feature>
<dbReference type="CDD" id="cd11599">
    <property type="entry name" value="HDAC_classII_2"/>
    <property type="match status" value="1"/>
</dbReference>
<evidence type="ECO:0000256" key="2">
    <source>
        <dbReference type="SAM" id="MobiDB-lite"/>
    </source>
</evidence>